<dbReference type="AlphaFoldDB" id="A0A8J4YF60"/>
<accession>A0A8J4YF60</accession>
<protein>
    <submittedName>
        <fullName evidence="2">Uncharacterized protein</fullName>
    </submittedName>
</protein>
<proteinExistence type="predicted"/>
<name>A0A8J4YF60_CHIOP</name>
<sequence length="107" mass="11253">MQSETRLVPLANTGCSASWTCQSARVFLPARDVEGVASAGGSGMAMTQGIECSARQTWLINTLASHPQPHHGGSPAVAVGRCPPPLTTMLRPRWDPPAQSFTGTQLP</sequence>
<evidence type="ECO:0000313" key="3">
    <source>
        <dbReference type="Proteomes" id="UP000770661"/>
    </source>
</evidence>
<evidence type="ECO:0000313" key="2">
    <source>
        <dbReference type="EMBL" id="KAG0726112.1"/>
    </source>
</evidence>
<dbReference type="EMBL" id="JACEEZ010004810">
    <property type="protein sequence ID" value="KAG0726112.1"/>
    <property type="molecule type" value="Genomic_DNA"/>
</dbReference>
<keyword evidence="3" id="KW-1185">Reference proteome</keyword>
<comment type="caution">
    <text evidence="2">The sequence shown here is derived from an EMBL/GenBank/DDBJ whole genome shotgun (WGS) entry which is preliminary data.</text>
</comment>
<dbReference type="Proteomes" id="UP000770661">
    <property type="component" value="Unassembled WGS sequence"/>
</dbReference>
<evidence type="ECO:0000256" key="1">
    <source>
        <dbReference type="SAM" id="MobiDB-lite"/>
    </source>
</evidence>
<feature type="region of interest" description="Disordered" evidence="1">
    <location>
        <begin position="65"/>
        <end position="107"/>
    </location>
</feature>
<gene>
    <name evidence="2" type="ORF">GWK47_037247</name>
</gene>
<organism evidence="2 3">
    <name type="scientific">Chionoecetes opilio</name>
    <name type="common">Atlantic snow crab</name>
    <name type="synonym">Cancer opilio</name>
    <dbReference type="NCBI Taxonomy" id="41210"/>
    <lineage>
        <taxon>Eukaryota</taxon>
        <taxon>Metazoa</taxon>
        <taxon>Ecdysozoa</taxon>
        <taxon>Arthropoda</taxon>
        <taxon>Crustacea</taxon>
        <taxon>Multicrustacea</taxon>
        <taxon>Malacostraca</taxon>
        <taxon>Eumalacostraca</taxon>
        <taxon>Eucarida</taxon>
        <taxon>Decapoda</taxon>
        <taxon>Pleocyemata</taxon>
        <taxon>Brachyura</taxon>
        <taxon>Eubrachyura</taxon>
        <taxon>Majoidea</taxon>
        <taxon>Majidae</taxon>
        <taxon>Chionoecetes</taxon>
    </lineage>
</organism>
<reference evidence="2" key="1">
    <citation type="submission" date="2020-07" db="EMBL/GenBank/DDBJ databases">
        <title>The High-quality genome of the commercially important snow crab, Chionoecetes opilio.</title>
        <authorList>
            <person name="Jeong J.-H."/>
            <person name="Ryu S."/>
        </authorList>
    </citation>
    <scope>NUCLEOTIDE SEQUENCE</scope>
    <source>
        <strain evidence="2">MADBK_172401_WGS</strain>
        <tissue evidence="2">Digestive gland</tissue>
    </source>
</reference>